<comment type="caution">
    <text evidence="2">The sequence shown here is derived from an EMBL/GenBank/DDBJ whole genome shotgun (WGS) entry which is preliminary data.</text>
</comment>
<accession>A0ABT5BTW6</accession>
<feature type="domain" description="Immunity MXAN-0049 protein" evidence="1">
    <location>
        <begin position="39"/>
        <end position="185"/>
    </location>
</feature>
<evidence type="ECO:0000313" key="2">
    <source>
        <dbReference type="EMBL" id="MDC0677163.1"/>
    </source>
</evidence>
<evidence type="ECO:0000313" key="3">
    <source>
        <dbReference type="Proteomes" id="UP001217485"/>
    </source>
</evidence>
<dbReference type="Proteomes" id="UP001217485">
    <property type="component" value="Unassembled WGS sequence"/>
</dbReference>
<gene>
    <name evidence="2" type="ORF">POL72_05380</name>
</gene>
<dbReference type="Pfam" id="PF07791">
    <property type="entry name" value="Imm11"/>
    <property type="match status" value="1"/>
</dbReference>
<reference evidence="2 3" key="1">
    <citation type="submission" date="2023-01" db="EMBL/GenBank/DDBJ databases">
        <title>Minimal conservation of predation-associated metabolite biosynthetic gene clusters underscores biosynthetic potential of Myxococcota including descriptions for ten novel species: Archangium lansinium sp. nov., Myxococcus landrumus sp. nov., Nannocystis bai.</title>
        <authorList>
            <person name="Ahearne A."/>
            <person name="Stevens C."/>
            <person name="Dowd S."/>
        </authorList>
    </citation>
    <scope>NUCLEOTIDE SEQUENCE [LARGE SCALE GENOMIC DNA]</scope>
    <source>
        <strain evidence="2 3">WIWO2</strain>
    </source>
</reference>
<dbReference type="EMBL" id="JAQNDK010000001">
    <property type="protein sequence ID" value="MDC0677163.1"/>
    <property type="molecule type" value="Genomic_DNA"/>
</dbReference>
<dbReference type="RefSeq" id="WP_272093933.1">
    <property type="nucleotide sequence ID" value="NZ_JAQNDK010000001.1"/>
</dbReference>
<keyword evidence="3" id="KW-1185">Reference proteome</keyword>
<proteinExistence type="predicted"/>
<evidence type="ECO:0000259" key="1">
    <source>
        <dbReference type="Pfam" id="PF07791"/>
    </source>
</evidence>
<dbReference type="InterPro" id="IPR012433">
    <property type="entry name" value="Imm11"/>
</dbReference>
<protein>
    <recommendedName>
        <fullName evidence="1">Immunity MXAN-0049 protein domain-containing protein</fullName>
    </recommendedName>
</protein>
<organism evidence="2 3">
    <name type="scientific">Sorangium atrum</name>
    <dbReference type="NCBI Taxonomy" id="2995308"/>
    <lineage>
        <taxon>Bacteria</taxon>
        <taxon>Pseudomonadati</taxon>
        <taxon>Myxococcota</taxon>
        <taxon>Polyangia</taxon>
        <taxon>Polyangiales</taxon>
        <taxon>Polyangiaceae</taxon>
        <taxon>Sorangium</taxon>
    </lineage>
</organism>
<sequence>MSFLLWRPGRNIDGICKILDVEGVEDAFELAQGVSRATGWPKDARCRMDPRKPKDIALADSLLGAKRLVVSGRVKKALEDAEVSNVELLPIAIINHKGHTASADYFIVNPQDVCDCIDVAQSGVKWNALDPDSICACDSLVLRQDVVPASYKVFRLHKWRNLVVIRRELADSMLAQGLSGLSFIEPSKYTGLG</sequence>
<name>A0ABT5BTW6_9BACT</name>